<dbReference type="AlphaFoldDB" id="A0A9X2GHE3"/>
<evidence type="ECO:0000313" key="3">
    <source>
        <dbReference type="Proteomes" id="UP001139648"/>
    </source>
</evidence>
<accession>A0A9X2GHE3</accession>
<keyword evidence="3" id="KW-1185">Reference proteome</keyword>
<comment type="caution">
    <text evidence="2">The sequence shown here is derived from an EMBL/GenBank/DDBJ whole genome shotgun (WGS) entry which is preliminary data.</text>
</comment>
<evidence type="ECO:0000313" key="2">
    <source>
        <dbReference type="EMBL" id="MCP2354163.1"/>
    </source>
</evidence>
<evidence type="ECO:0000256" key="1">
    <source>
        <dbReference type="SAM" id="MobiDB-lite"/>
    </source>
</evidence>
<gene>
    <name evidence="2" type="ORF">HD597_001183</name>
</gene>
<proteinExistence type="predicted"/>
<dbReference type="Proteomes" id="UP001139648">
    <property type="component" value="Unassembled WGS sequence"/>
</dbReference>
<feature type="compositionally biased region" description="Gly residues" evidence="1">
    <location>
        <begin position="1"/>
        <end position="32"/>
    </location>
</feature>
<organism evidence="2 3">
    <name type="scientific">Nonomuraea thailandensis</name>
    <dbReference type="NCBI Taxonomy" id="1188745"/>
    <lineage>
        <taxon>Bacteria</taxon>
        <taxon>Bacillati</taxon>
        <taxon>Actinomycetota</taxon>
        <taxon>Actinomycetes</taxon>
        <taxon>Streptosporangiales</taxon>
        <taxon>Streptosporangiaceae</taxon>
        <taxon>Nonomuraea</taxon>
    </lineage>
</organism>
<feature type="region of interest" description="Disordered" evidence="1">
    <location>
        <begin position="1"/>
        <end position="53"/>
    </location>
</feature>
<protein>
    <submittedName>
        <fullName evidence="2">Uncharacterized protein</fullName>
    </submittedName>
</protein>
<name>A0A9X2GHE3_9ACTN</name>
<dbReference type="EMBL" id="JAMZEB010000002">
    <property type="protein sequence ID" value="MCP2354163.1"/>
    <property type="molecule type" value="Genomic_DNA"/>
</dbReference>
<sequence>MGWGLGRTGAGDGARGTGMGMGRIGPGHGRGLGAVEQEVAGCVGPESPARLRP</sequence>
<reference evidence="2" key="1">
    <citation type="submission" date="2022-06" db="EMBL/GenBank/DDBJ databases">
        <title>Sequencing the genomes of 1000 actinobacteria strains.</title>
        <authorList>
            <person name="Klenk H.-P."/>
        </authorList>
    </citation>
    <scope>NUCLEOTIDE SEQUENCE</scope>
    <source>
        <strain evidence="2">DSM 46694</strain>
    </source>
</reference>